<keyword evidence="1" id="KW-0805">Transcription regulation</keyword>
<dbReference type="GO" id="GO:0006950">
    <property type="term" value="P:response to stress"/>
    <property type="evidence" value="ECO:0007669"/>
    <property type="project" value="TreeGrafter"/>
</dbReference>
<evidence type="ECO:0000313" key="6">
    <source>
        <dbReference type="Proteomes" id="UP000562254"/>
    </source>
</evidence>
<dbReference type="GO" id="GO:0003700">
    <property type="term" value="F:DNA-binding transcription factor activity"/>
    <property type="evidence" value="ECO:0007669"/>
    <property type="project" value="InterPro"/>
</dbReference>
<dbReference type="PANTHER" id="PTHR33164:SF64">
    <property type="entry name" value="TRANSCRIPTIONAL REGULATOR SLYA"/>
    <property type="match status" value="1"/>
</dbReference>
<protein>
    <submittedName>
        <fullName evidence="5">DNA-binding MarR family transcriptional regulator</fullName>
    </submittedName>
</protein>
<dbReference type="RefSeq" id="WP_184480938.1">
    <property type="nucleotide sequence ID" value="NZ_JAAEDJ010000098.1"/>
</dbReference>
<dbReference type="Gene3D" id="1.10.10.10">
    <property type="entry name" value="Winged helix-like DNA-binding domain superfamily/Winged helix DNA-binding domain"/>
    <property type="match status" value="1"/>
</dbReference>
<dbReference type="PROSITE" id="PS01117">
    <property type="entry name" value="HTH_MARR_1"/>
    <property type="match status" value="1"/>
</dbReference>
<dbReference type="InterPro" id="IPR000835">
    <property type="entry name" value="HTH_MarR-typ"/>
</dbReference>
<dbReference type="PRINTS" id="PR00598">
    <property type="entry name" value="HTHMARR"/>
</dbReference>
<sequence length="152" mass="16893">MDTHQAAPRFVDDYLLSLLARASHVVSSEFHERLRARGVSVPVWRVLATLSGGAETVTALADACLLQQPTMTKVLDRMERDGLVRRQQDARDRRLVRVSLTPRGESMVGDLLAAARAHEAEVVARHPDAAAIKDLLRALIARQRQKQRSRGV</sequence>
<dbReference type="AlphaFoldDB" id="A0A840XKG7"/>
<keyword evidence="6" id="KW-1185">Reference proteome</keyword>
<keyword evidence="2 5" id="KW-0238">DNA-binding</keyword>
<dbReference type="GO" id="GO:0003677">
    <property type="term" value="F:DNA binding"/>
    <property type="evidence" value="ECO:0007669"/>
    <property type="project" value="UniProtKB-KW"/>
</dbReference>
<organism evidence="5 6">
    <name type="scientific">Neoroseomonas alkaliterrae</name>
    <dbReference type="NCBI Taxonomy" id="1452450"/>
    <lineage>
        <taxon>Bacteria</taxon>
        <taxon>Pseudomonadati</taxon>
        <taxon>Pseudomonadota</taxon>
        <taxon>Alphaproteobacteria</taxon>
        <taxon>Acetobacterales</taxon>
        <taxon>Acetobacteraceae</taxon>
        <taxon>Neoroseomonas</taxon>
    </lineage>
</organism>
<dbReference type="SMART" id="SM00347">
    <property type="entry name" value="HTH_MARR"/>
    <property type="match status" value="1"/>
</dbReference>
<dbReference type="InterPro" id="IPR036390">
    <property type="entry name" value="WH_DNA-bd_sf"/>
</dbReference>
<keyword evidence="3" id="KW-0804">Transcription</keyword>
<dbReference type="SUPFAM" id="SSF46785">
    <property type="entry name" value="Winged helix' DNA-binding domain"/>
    <property type="match status" value="1"/>
</dbReference>
<dbReference type="Pfam" id="PF12802">
    <property type="entry name" value="MarR_2"/>
    <property type="match status" value="1"/>
</dbReference>
<evidence type="ECO:0000313" key="5">
    <source>
        <dbReference type="EMBL" id="MBB5688386.1"/>
    </source>
</evidence>
<proteinExistence type="predicted"/>
<name>A0A840XKG7_9PROT</name>
<dbReference type="InterPro" id="IPR036388">
    <property type="entry name" value="WH-like_DNA-bd_sf"/>
</dbReference>
<accession>A0A840XKG7</accession>
<gene>
    <name evidence="5" type="ORF">FHS88_000496</name>
</gene>
<evidence type="ECO:0000259" key="4">
    <source>
        <dbReference type="PROSITE" id="PS50995"/>
    </source>
</evidence>
<dbReference type="InterPro" id="IPR023187">
    <property type="entry name" value="Tscrpt_reg_MarR-type_CS"/>
</dbReference>
<dbReference type="Proteomes" id="UP000562254">
    <property type="component" value="Unassembled WGS sequence"/>
</dbReference>
<evidence type="ECO:0000256" key="1">
    <source>
        <dbReference type="ARBA" id="ARBA00023015"/>
    </source>
</evidence>
<reference evidence="5 6" key="1">
    <citation type="submission" date="2020-08" db="EMBL/GenBank/DDBJ databases">
        <title>Genomic Encyclopedia of Type Strains, Phase IV (KMG-IV): sequencing the most valuable type-strain genomes for metagenomic binning, comparative biology and taxonomic classification.</title>
        <authorList>
            <person name="Goeker M."/>
        </authorList>
    </citation>
    <scope>NUCLEOTIDE SEQUENCE [LARGE SCALE GENOMIC DNA]</scope>
    <source>
        <strain evidence="5 6">DSM 25895</strain>
    </source>
</reference>
<comment type="caution">
    <text evidence="5">The sequence shown here is derived from an EMBL/GenBank/DDBJ whole genome shotgun (WGS) entry which is preliminary data.</text>
</comment>
<dbReference type="EMBL" id="JACIJE010000001">
    <property type="protein sequence ID" value="MBB5688386.1"/>
    <property type="molecule type" value="Genomic_DNA"/>
</dbReference>
<feature type="domain" description="HTH marR-type" evidence="4">
    <location>
        <begin position="12"/>
        <end position="145"/>
    </location>
</feature>
<dbReference type="PANTHER" id="PTHR33164">
    <property type="entry name" value="TRANSCRIPTIONAL REGULATOR, MARR FAMILY"/>
    <property type="match status" value="1"/>
</dbReference>
<evidence type="ECO:0000256" key="2">
    <source>
        <dbReference type="ARBA" id="ARBA00023125"/>
    </source>
</evidence>
<evidence type="ECO:0000256" key="3">
    <source>
        <dbReference type="ARBA" id="ARBA00023163"/>
    </source>
</evidence>
<dbReference type="PROSITE" id="PS50995">
    <property type="entry name" value="HTH_MARR_2"/>
    <property type="match status" value="1"/>
</dbReference>
<dbReference type="InterPro" id="IPR039422">
    <property type="entry name" value="MarR/SlyA-like"/>
</dbReference>